<dbReference type="OrthoDB" id="5947505at2759"/>
<keyword evidence="6" id="KW-0809">Transit peptide</keyword>
<keyword evidence="4" id="KW-0812">Transmembrane</keyword>
<comment type="caution">
    <text evidence="13">The sequence shown here is derived from an EMBL/GenBank/DDBJ whole genome shotgun (WGS) entry which is preliminary data.</text>
</comment>
<evidence type="ECO:0000256" key="4">
    <source>
        <dbReference type="ARBA" id="ARBA00022692"/>
    </source>
</evidence>
<evidence type="ECO:0000256" key="12">
    <source>
        <dbReference type="RuleBase" id="RU004396"/>
    </source>
</evidence>
<organism evidence="13 14">
    <name type="scientific">Phanerochaete sordida</name>
    <dbReference type="NCBI Taxonomy" id="48140"/>
    <lineage>
        <taxon>Eukaryota</taxon>
        <taxon>Fungi</taxon>
        <taxon>Dikarya</taxon>
        <taxon>Basidiomycota</taxon>
        <taxon>Agaricomycotina</taxon>
        <taxon>Agaricomycetes</taxon>
        <taxon>Polyporales</taxon>
        <taxon>Phanerochaetaceae</taxon>
        <taxon>Phanerochaete</taxon>
    </lineage>
</organism>
<evidence type="ECO:0000256" key="1">
    <source>
        <dbReference type="ARBA" id="ARBA00004434"/>
    </source>
</evidence>
<name>A0A9P3G100_9APHY</name>
<dbReference type="Gene3D" id="4.10.95.10">
    <property type="entry name" value="Cytochrome c oxidase, subunit VIa"/>
    <property type="match status" value="1"/>
</dbReference>
<comment type="pathway">
    <text evidence="2">Energy metabolism; oxidative phosphorylation.</text>
</comment>
<protein>
    <recommendedName>
        <fullName evidence="10">Cytochrome c oxidase subunit 13, mitochondrial</fullName>
    </recommendedName>
    <alternativeName>
        <fullName evidence="11">Cytochrome c oxidase polypeptide VIa</fullName>
    </alternativeName>
</protein>
<evidence type="ECO:0000256" key="3">
    <source>
        <dbReference type="ARBA" id="ARBA00005553"/>
    </source>
</evidence>
<dbReference type="InterPro" id="IPR036418">
    <property type="entry name" value="Cyt_c_oxidase_su6a_sf"/>
</dbReference>
<evidence type="ECO:0000256" key="7">
    <source>
        <dbReference type="ARBA" id="ARBA00022989"/>
    </source>
</evidence>
<sequence>MSMLFRRQLLRAAPRARTFASSAGDAAKQAWQAQQEVAQAHAAETSELWRKISFYVCFPGIAVTCLWVYRVEAEHAEHEAHLKHENDGKLPEPPAYEYLNIRHRPFPWGMNSLFFNPEVNKDVAASD</sequence>
<comment type="similarity">
    <text evidence="3 12">Belongs to the cytochrome c oxidase subunit 6A family.</text>
</comment>
<dbReference type="PANTHER" id="PTHR11504">
    <property type="entry name" value="CYTOCHROME C OXIDASE POLYPEPTIDE VIA"/>
    <property type="match status" value="1"/>
</dbReference>
<evidence type="ECO:0000256" key="8">
    <source>
        <dbReference type="ARBA" id="ARBA00023128"/>
    </source>
</evidence>
<keyword evidence="14" id="KW-1185">Reference proteome</keyword>
<dbReference type="PANTHER" id="PTHR11504:SF0">
    <property type="entry name" value="CYTOCHROME C OXIDASE SUBUNIT"/>
    <property type="match status" value="1"/>
</dbReference>
<dbReference type="GO" id="GO:0030234">
    <property type="term" value="F:enzyme regulator activity"/>
    <property type="evidence" value="ECO:0007669"/>
    <property type="project" value="TreeGrafter"/>
</dbReference>
<evidence type="ECO:0000256" key="2">
    <source>
        <dbReference type="ARBA" id="ARBA00004673"/>
    </source>
</evidence>
<keyword evidence="9" id="KW-0472">Membrane</keyword>
<dbReference type="AlphaFoldDB" id="A0A9P3G100"/>
<evidence type="ECO:0000313" key="13">
    <source>
        <dbReference type="EMBL" id="GJE85725.1"/>
    </source>
</evidence>
<dbReference type="PIRSF" id="PIRSF000277">
    <property type="entry name" value="COX6A1"/>
    <property type="match status" value="1"/>
</dbReference>
<dbReference type="SUPFAM" id="SSF81411">
    <property type="entry name" value="Mitochondrial cytochrome c oxidase subunit VIa"/>
    <property type="match status" value="1"/>
</dbReference>
<evidence type="ECO:0000256" key="11">
    <source>
        <dbReference type="ARBA" id="ARBA00082360"/>
    </source>
</evidence>
<dbReference type="EMBL" id="BPQB01000003">
    <property type="protein sequence ID" value="GJE85725.1"/>
    <property type="molecule type" value="Genomic_DNA"/>
</dbReference>
<keyword evidence="7" id="KW-1133">Transmembrane helix</keyword>
<dbReference type="Pfam" id="PF02046">
    <property type="entry name" value="COX6A"/>
    <property type="match status" value="1"/>
</dbReference>
<dbReference type="Proteomes" id="UP000703269">
    <property type="component" value="Unassembled WGS sequence"/>
</dbReference>
<keyword evidence="8" id="KW-0496">Mitochondrion</keyword>
<evidence type="ECO:0000256" key="6">
    <source>
        <dbReference type="ARBA" id="ARBA00022946"/>
    </source>
</evidence>
<evidence type="ECO:0000256" key="5">
    <source>
        <dbReference type="ARBA" id="ARBA00022792"/>
    </source>
</evidence>
<reference evidence="13 14" key="1">
    <citation type="submission" date="2021-08" db="EMBL/GenBank/DDBJ databases">
        <title>Draft Genome Sequence of Phanerochaete sordida strain YK-624.</title>
        <authorList>
            <person name="Mori T."/>
            <person name="Dohra H."/>
            <person name="Suzuki T."/>
            <person name="Kawagishi H."/>
            <person name="Hirai H."/>
        </authorList>
    </citation>
    <scope>NUCLEOTIDE SEQUENCE [LARGE SCALE GENOMIC DNA]</scope>
    <source>
        <strain evidence="13 14">YK-624</strain>
    </source>
</reference>
<accession>A0A9P3G100</accession>
<evidence type="ECO:0000313" key="14">
    <source>
        <dbReference type="Proteomes" id="UP000703269"/>
    </source>
</evidence>
<keyword evidence="5" id="KW-0999">Mitochondrion inner membrane</keyword>
<evidence type="ECO:0000256" key="10">
    <source>
        <dbReference type="ARBA" id="ARBA00070930"/>
    </source>
</evidence>
<dbReference type="InterPro" id="IPR001349">
    <property type="entry name" value="Cyt_c_oxidase_su6a"/>
</dbReference>
<gene>
    <name evidence="13" type="ORF">PsYK624_018040</name>
</gene>
<proteinExistence type="inferred from homology"/>
<dbReference type="GO" id="GO:0006123">
    <property type="term" value="P:mitochondrial electron transport, cytochrome c to oxygen"/>
    <property type="evidence" value="ECO:0007669"/>
    <property type="project" value="TreeGrafter"/>
</dbReference>
<dbReference type="GO" id="GO:0005743">
    <property type="term" value="C:mitochondrial inner membrane"/>
    <property type="evidence" value="ECO:0007669"/>
    <property type="project" value="UniProtKB-SubCell"/>
</dbReference>
<dbReference type="FunFam" id="4.10.95.10:FF:000001">
    <property type="entry name" value="Cytochrome c oxidase subunit 6A, mitochondrial"/>
    <property type="match status" value="1"/>
</dbReference>
<evidence type="ECO:0000256" key="9">
    <source>
        <dbReference type="ARBA" id="ARBA00023136"/>
    </source>
</evidence>
<comment type="subcellular location">
    <subcellularLocation>
        <location evidence="1">Mitochondrion inner membrane</location>
        <topology evidence="1">Single-pass membrane protein</topology>
    </subcellularLocation>
</comment>